<evidence type="ECO:0000256" key="1">
    <source>
        <dbReference type="ARBA" id="ARBA00005336"/>
    </source>
</evidence>
<feature type="chain" id="PRO_5045726055" evidence="4">
    <location>
        <begin position="25"/>
        <end position="400"/>
    </location>
</feature>
<feature type="signal peptide" evidence="4">
    <location>
        <begin position="1"/>
        <end position="24"/>
    </location>
</feature>
<keyword evidence="3" id="KW-0326">Glycosidase</keyword>
<dbReference type="PANTHER" id="PTHR30480:SF14">
    <property type="entry name" value="HYDROLASE, PUTATIVE (AFU_ORTHOLOGUE AFUA_4G13770)-RELATED"/>
    <property type="match status" value="1"/>
</dbReference>
<evidence type="ECO:0000256" key="2">
    <source>
        <dbReference type="ARBA" id="ARBA00022801"/>
    </source>
</evidence>
<dbReference type="RefSeq" id="WP_322597609.1">
    <property type="nucleotide sequence ID" value="NZ_BAAAPT010000002.1"/>
</dbReference>
<dbReference type="GO" id="GO:0016787">
    <property type="term" value="F:hydrolase activity"/>
    <property type="evidence" value="ECO:0007669"/>
    <property type="project" value="UniProtKB-KW"/>
</dbReference>
<name>A0ABU5N891_9MICO</name>
<keyword evidence="7" id="KW-1185">Reference proteome</keyword>
<dbReference type="InterPro" id="IPR017853">
    <property type="entry name" value="GH"/>
</dbReference>
<protein>
    <submittedName>
        <fullName evidence="6">Glycoside hydrolase family 3 N-terminal domain-containing protein</fullName>
    </submittedName>
</protein>
<comment type="caution">
    <text evidence="6">The sequence shown here is derived from an EMBL/GenBank/DDBJ whole genome shotgun (WGS) entry which is preliminary data.</text>
</comment>
<gene>
    <name evidence="6" type="ORF">R2Q92_10365</name>
</gene>
<proteinExistence type="inferred from homology"/>
<feature type="domain" description="Glycoside hydrolase family 3 N-terminal" evidence="5">
    <location>
        <begin position="77"/>
        <end position="380"/>
    </location>
</feature>
<dbReference type="InterPro" id="IPR001764">
    <property type="entry name" value="Glyco_hydro_3_N"/>
</dbReference>
<evidence type="ECO:0000313" key="6">
    <source>
        <dbReference type="EMBL" id="MDZ8162240.1"/>
    </source>
</evidence>
<organism evidence="6 7">
    <name type="scientific">Microbacterium aquimaris</name>
    <dbReference type="NCBI Taxonomy" id="459816"/>
    <lineage>
        <taxon>Bacteria</taxon>
        <taxon>Bacillati</taxon>
        <taxon>Actinomycetota</taxon>
        <taxon>Actinomycetes</taxon>
        <taxon>Micrococcales</taxon>
        <taxon>Microbacteriaceae</taxon>
        <taxon>Microbacterium</taxon>
    </lineage>
</organism>
<dbReference type="InterPro" id="IPR050226">
    <property type="entry name" value="NagZ_Beta-hexosaminidase"/>
</dbReference>
<keyword evidence="4" id="KW-0732">Signal</keyword>
<evidence type="ECO:0000256" key="4">
    <source>
        <dbReference type="SAM" id="SignalP"/>
    </source>
</evidence>
<dbReference type="SUPFAM" id="SSF51445">
    <property type="entry name" value="(Trans)glycosidases"/>
    <property type="match status" value="1"/>
</dbReference>
<evidence type="ECO:0000259" key="5">
    <source>
        <dbReference type="Pfam" id="PF00933"/>
    </source>
</evidence>
<evidence type="ECO:0000313" key="7">
    <source>
        <dbReference type="Proteomes" id="UP001291912"/>
    </source>
</evidence>
<accession>A0ABU5N891</accession>
<dbReference type="PANTHER" id="PTHR30480">
    <property type="entry name" value="BETA-HEXOSAMINIDASE-RELATED"/>
    <property type="match status" value="1"/>
</dbReference>
<reference evidence="6 7" key="1">
    <citation type="submission" date="2023-10" db="EMBL/GenBank/DDBJ databases">
        <title>Microbacterium xanthum sp. nov., isolated from seaweed.</title>
        <authorList>
            <person name="Lee S.D."/>
        </authorList>
    </citation>
    <scope>NUCLEOTIDE SEQUENCE [LARGE SCALE GENOMIC DNA]</scope>
    <source>
        <strain evidence="6 7">KCTC 19124</strain>
    </source>
</reference>
<dbReference type="InterPro" id="IPR036962">
    <property type="entry name" value="Glyco_hydro_3_N_sf"/>
</dbReference>
<dbReference type="Proteomes" id="UP001291912">
    <property type="component" value="Unassembled WGS sequence"/>
</dbReference>
<keyword evidence="2 6" id="KW-0378">Hydrolase</keyword>
<comment type="similarity">
    <text evidence="1">Belongs to the glycosyl hydrolase 3 family.</text>
</comment>
<dbReference type="Pfam" id="PF00933">
    <property type="entry name" value="Glyco_hydro_3"/>
    <property type="match status" value="1"/>
</dbReference>
<dbReference type="Gene3D" id="3.20.20.300">
    <property type="entry name" value="Glycoside hydrolase, family 3, N-terminal domain"/>
    <property type="match status" value="1"/>
</dbReference>
<dbReference type="EMBL" id="JAWJYN010000002">
    <property type="protein sequence ID" value="MDZ8162240.1"/>
    <property type="molecule type" value="Genomic_DNA"/>
</dbReference>
<evidence type="ECO:0000256" key="3">
    <source>
        <dbReference type="ARBA" id="ARBA00023295"/>
    </source>
</evidence>
<sequence>MSHLLRTAVATVLSAALVVGVTSAATASARGNLSSGPDGAPVTVVAAGERDLQDAAAALVETMTLRERAASVVMGHLPTTDTEALREYMQTDAIGGFILMGANVPADEAALREVAAALTVDEELPPLLAIDQEGGDVSRLPWDDFPAAPVLKEASAPDVADAFAGRASLVDRGGLNVNFGIVADVTADRGMFIYRRALGADPATAADHVAAAVRAEHGLSASTLKHFPGHGAAAGDSHAGIPTTEMPYDEWATTHAPPFVAGIDAGAPLLMFGHLTYTAVDDAPASLSPEWHRIAREELGFDGVAVTDDLGMLQASGIPTYADPVANGVAALVAGNDLVLTVLYSDAGSAERMVDGIVAAVDEGTLPVDRLTEAAERVTALRLASADTALVPCQECAGVR</sequence>